<evidence type="ECO:0000313" key="2">
    <source>
        <dbReference type="Proteomes" id="UP000758611"/>
    </source>
</evidence>
<organism evidence="1 2">
    <name type="scientific">Parvimonas micra</name>
    <dbReference type="NCBI Taxonomy" id="33033"/>
    <lineage>
        <taxon>Bacteria</taxon>
        <taxon>Bacillati</taxon>
        <taxon>Bacillota</taxon>
        <taxon>Tissierellia</taxon>
        <taxon>Tissierellales</taxon>
        <taxon>Peptoniphilaceae</taxon>
        <taxon>Parvimonas</taxon>
    </lineage>
</organism>
<sequence length="294" mass="35029">MRKSSKKIIEVSSLKENELVTSFAFEEKKFCKSSVYGEKVGGRYVFCDLRTKFDTSKIGLSNDIDFAINKISFIERTYRYYNANIKGLDLDYCKSMRKKYSFKIMEDLYTVLWDKKLEKINSAETLISTKQNVVKIFPELRKKQRGRQTVDWDKFRCNKNCDLDRLSHSVGMIGNFMPVPSCEQKILSTYFVERFDKLLQEIKKYYKENNKDNKLYKSFTNDFIEWLNLFVDENKNISWEIFVKSNYLMGSFVDKFFNIICFDGTADQLSEIIYNRSVVMIEEYEKRIFKITEK</sequence>
<dbReference type="RefSeq" id="WP_269753995.1">
    <property type="nucleotide sequence ID" value="NZ_CP101409.1"/>
</dbReference>
<comment type="caution">
    <text evidence="1">The sequence shown here is derived from an EMBL/GenBank/DDBJ whole genome shotgun (WGS) entry which is preliminary data.</text>
</comment>
<gene>
    <name evidence="1" type="ORF">HXM94_06265</name>
</gene>
<evidence type="ECO:0000313" key="1">
    <source>
        <dbReference type="EMBL" id="MBF1307363.1"/>
    </source>
</evidence>
<name>A0A930E1J5_9FIRM</name>
<dbReference type="EMBL" id="JABZRE010000025">
    <property type="protein sequence ID" value="MBF1307363.1"/>
    <property type="molecule type" value="Genomic_DNA"/>
</dbReference>
<protein>
    <submittedName>
        <fullName evidence="1">Uncharacterized protein</fullName>
    </submittedName>
</protein>
<dbReference type="AlphaFoldDB" id="A0A930E1J5"/>
<dbReference type="Proteomes" id="UP000758611">
    <property type="component" value="Unassembled WGS sequence"/>
</dbReference>
<accession>A0A930E1J5</accession>
<reference evidence="1" key="1">
    <citation type="submission" date="2020-04" db="EMBL/GenBank/DDBJ databases">
        <title>Deep metagenomics examines the oral microbiome during advanced dental caries in children, revealing novel taxa and co-occurrences with host molecules.</title>
        <authorList>
            <person name="Baker J.L."/>
            <person name="Morton J.T."/>
            <person name="Dinis M."/>
            <person name="Alvarez R."/>
            <person name="Tran N.C."/>
            <person name="Knight R."/>
            <person name="Edlund A."/>
        </authorList>
    </citation>
    <scope>NUCLEOTIDE SEQUENCE</scope>
    <source>
        <strain evidence="1">JCVI_23_bin.11</strain>
    </source>
</reference>
<proteinExistence type="predicted"/>